<evidence type="ECO:0000313" key="2">
    <source>
        <dbReference type="Proteomes" id="UP000249620"/>
    </source>
</evidence>
<accession>A0A327Z3A8</accession>
<comment type="caution">
    <text evidence="1">The sequence shown here is derived from an EMBL/GenBank/DDBJ whole genome shotgun (WGS) entry which is preliminary data.</text>
</comment>
<evidence type="ECO:0000313" key="1">
    <source>
        <dbReference type="EMBL" id="RAK24869.1"/>
    </source>
</evidence>
<dbReference type="OrthoDB" id="1098070at2"/>
<protein>
    <recommendedName>
        <fullName evidence="3">Plasmid stabilization system protein ParE</fullName>
    </recommendedName>
</protein>
<organism evidence="1 2">
    <name type="scientific">Flavobacterium aquaticum</name>
    <dbReference type="NCBI Taxonomy" id="1236486"/>
    <lineage>
        <taxon>Bacteria</taxon>
        <taxon>Pseudomonadati</taxon>
        <taxon>Bacteroidota</taxon>
        <taxon>Flavobacteriia</taxon>
        <taxon>Flavobacteriales</taxon>
        <taxon>Flavobacteriaceae</taxon>
        <taxon>Flavobacterium</taxon>
    </lineage>
</organism>
<dbReference type="Proteomes" id="UP000249620">
    <property type="component" value="Unassembled WGS sequence"/>
</dbReference>
<reference evidence="1 2" key="1">
    <citation type="submission" date="2018-06" db="EMBL/GenBank/DDBJ databases">
        <title>Genomic Encyclopedia of Type Strains, Phase III (KMG-III): the genomes of soil and plant-associated and newly described type strains.</title>
        <authorList>
            <person name="Whitman W."/>
        </authorList>
    </citation>
    <scope>NUCLEOTIDE SEQUENCE [LARGE SCALE GENOMIC DNA]</scope>
    <source>
        <strain evidence="1 2">CGMCC 1.12398</strain>
    </source>
</reference>
<evidence type="ECO:0008006" key="3">
    <source>
        <dbReference type="Google" id="ProtNLM"/>
    </source>
</evidence>
<sequence>MIYKIEWTFRAEISFFEEAQFILQKWNIYEVNKFESLVGDELKRLSINPTIGNFKGDDVYSLSLSEQTTLFYKINKDLSLIELLLFWNNLRNPDDLIKLL</sequence>
<dbReference type="AlphaFoldDB" id="A0A327Z3A8"/>
<keyword evidence="2" id="KW-1185">Reference proteome</keyword>
<gene>
    <name evidence="1" type="ORF">B0I03_10125</name>
</gene>
<proteinExistence type="predicted"/>
<dbReference type="EMBL" id="QLMI01000001">
    <property type="protein sequence ID" value="RAK24869.1"/>
    <property type="molecule type" value="Genomic_DNA"/>
</dbReference>
<dbReference type="RefSeq" id="WP_111565471.1">
    <property type="nucleotide sequence ID" value="NZ_QLMI01000001.1"/>
</dbReference>
<name>A0A327Z3A8_9FLAO</name>